<feature type="region of interest" description="Disordered" evidence="1">
    <location>
        <begin position="1"/>
        <end position="33"/>
    </location>
</feature>
<proteinExistence type="predicted"/>
<evidence type="ECO:0000313" key="3">
    <source>
        <dbReference type="Proteomes" id="UP001341840"/>
    </source>
</evidence>
<dbReference type="PANTHER" id="PTHR36310">
    <property type="entry name" value="CYCLIN-DEPENDENT PROTEIN KINASE INHIBITOR SMR11"/>
    <property type="match status" value="1"/>
</dbReference>
<evidence type="ECO:0000256" key="1">
    <source>
        <dbReference type="SAM" id="MobiDB-lite"/>
    </source>
</evidence>
<comment type="caution">
    <text evidence="2">The sequence shown here is derived from an EMBL/GenBank/DDBJ whole genome shotgun (WGS) entry which is preliminary data.</text>
</comment>
<dbReference type="PANTHER" id="PTHR36310:SF1">
    <property type="entry name" value="CYCLIN-DEPENDENT PROTEIN KINASE INHIBITOR SMR11"/>
    <property type="match status" value="1"/>
</dbReference>
<protein>
    <submittedName>
        <fullName evidence="2">Uncharacterized protein</fullName>
    </submittedName>
</protein>
<gene>
    <name evidence="2" type="ORF">PIB30_032650</name>
</gene>
<sequence>MQLTHEAEPKSPDVVALNPSQNPKSPVEDKNIANNKAGNENLCVLEPQIPKVPKLGSLPSEQMRRHESFCQPNIKTPTCTDSLWDLRQGKGGWIHGNEIQDEINITGCVVPITPDPFVENGDFHLDSPLTVEVKQFKLDCDSQCNVVATTADLVEDNENGSPQTPEDSVFDPFAPGPGHLVRAPQCRKYLKSNISISRRLDFPGPIDASHDEDESLSDQEMFESLYEDLITVIVSKQQTEVTPHKVFPVFSARPDACPDAPIKVKSRDNQRNIDAALCKKLEF</sequence>
<name>A0ABU6WAK3_9FABA</name>
<accession>A0ABU6WAK3</accession>
<organism evidence="2 3">
    <name type="scientific">Stylosanthes scabra</name>
    <dbReference type="NCBI Taxonomy" id="79078"/>
    <lineage>
        <taxon>Eukaryota</taxon>
        <taxon>Viridiplantae</taxon>
        <taxon>Streptophyta</taxon>
        <taxon>Embryophyta</taxon>
        <taxon>Tracheophyta</taxon>
        <taxon>Spermatophyta</taxon>
        <taxon>Magnoliopsida</taxon>
        <taxon>eudicotyledons</taxon>
        <taxon>Gunneridae</taxon>
        <taxon>Pentapetalae</taxon>
        <taxon>rosids</taxon>
        <taxon>fabids</taxon>
        <taxon>Fabales</taxon>
        <taxon>Fabaceae</taxon>
        <taxon>Papilionoideae</taxon>
        <taxon>50 kb inversion clade</taxon>
        <taxon>dalbergioids sensu lato</taxon>
        <taxon>Dalbergieae</taxon>
        <taxon>Pterocarpus clade</taxon>
        <taxon>Stylosanthes</taxon>
    </lineage>
</organism>
<keyword evidence="3" id="KW-1185">Reference proteome</keyword>
<feature type="compositionally biased region" description="Basic and acidic residues" evidence="1">
    <location>
        <begin position="1"/>
        <end position="11"/>
    </location>
</feature>
<dbReference type="EMBL" id="JASCZI010181387">
    <property type="protein sequence ID" value="MED6182857.1"/>
    <property type="molecule type" value="Genomic_DNA"/>
</dbReference>
<reference evidence="2 3" key="1">
    <citation type="journal article" date="2023" name="Plants (Basel)">
        <title>Bridging the Gap: Combining Genomics and Transcriptomics Approaches to Understand Stylosanthes scabra, an Orphan Legume from the Brazilian Caatinga.</title>
        <authorList>
            <person name="Ferreira-Neto J.R.C."/>
            <person name="da Silva M.D."/>
            <person name="Binneck E."/>
            <person name="de Melo N.F."/>
            <person name="da Silva R.H."/>
            <person name="de Melo A.L.T.M."/>
            <person name="Pandolfi V."/>
            <person name="Bustamante F.O."/>
            <person name="Brasileiro-Vidal A.C."/>
            <person name="Benko-Iseppon A.M."/>
        </authorList>
    </citation>
    <scope>NUCLEOTIDE SEQUENCE [LARGE SCALE GENOMIC DNA]</scope>
    <source>
        <tissue evidence="2">Leaves</tissue>
    </source>
</reference>
<dbReference type="Proteomes" id="UP001341840">
    <property type="component" value="Unassembled WGS sequence"/>
</dbReference>
<dbReference type="InterPro" id="IPR038971">
    <property type="entry name" value="SMR11/SMR16"/>
</dbReference>
<evidence type="ECO:0000313" key="2">
    <source>
        <dbReference type="EMBL" id="MED6182857.1"/>
    </source>
</evidence>